<dbReference type="RefSeq" id="WP_093093051.1">
    <property type="nucleotide sequence ID" value="NZ_FOTQ01000002.1"/>
</dbReference>
<dbReference type="STRING" id="254406.SAMN04488042_102210"/>
<sequence>MKLFSSEKAGTTSVAAPALQKLTRKLPLPRRDSAEEMPLDGNPTYRDLQDRLQIPINTATPDQVESDAARERGLFLARQEMWEELEDLIRTHDQNRACTTAGTPLADLMIFGARSDVVRAAEHALLHGRPAKDSDFFSGIEALEYMLEDYPDSYALALIVAHMHIDIGWAWRGASAKEDLREINREAFQAHFDRAGDILERFCPKAHHSPALSAARCALLPGNPHPATRLSHEFENLIALDPQNPRHMRALGNYLLPRWYGDFEQLDLQARRVAAQTYDLWGAGGYTWVWFDALLVDPTGLEMLEIEYFLDGVHDILSRVKEQHVANLMAAHLFRSWQTARQQYYEDGLRQDLPPALRQGFDMVVREHLREIHPLIWGHAEIGFENTSRIISKERLALKGKEIALHAVAMPFLSGLQAGQTVYFTPEGITQINP</sequence>
<proteinExistence type="predicted"/>
<name>A0A1I4LSJ3_9RHOB</name>
<organism evidence="2 3">
    <name type="scientific">Shimia aestuarii</name>
    <dbReference type="NCBI Taxonomy" id="254406"/>
    <lineage>
        <taxon>Bacteria</taxon>
        <taxon>Pseudomonadati</taxon>
        <taxon>Pseudomonadota</taxon>
        <taxon>Alphaproteobacteria</taxon>
        <taxon>Rhodobacterales</taxon>
        <taxon>Roseobacteraceae</taxon>
    </lineage>
</organism>
<evidence type="ECO:0000313" key="3">
    <source>
        <dbReference type="Proteomes" id="UP000199144"/>
    </source>
</evidence>
<dbReference type="AlphaFoldDB" id="A0A1I4LSJ3"/>
<reference evidence="2 3" key="1">
    <citation type="submission" date="2016-10" db="EMBL/GenBank/DDBJ databases">
        <authorList>
            <person name="de Groot N.N."/>
        </authorList>
    </citation>
    <scope>NUCLEOTIDE SEQUENCE [LARGE SCALE GENOMIC DNA]</scope>
    <source>
        <strain evidence="2 3">DSM 15283</strain>
    </source>
</reference>
<evidence type="ECO:0000256" key="1">
    <source>
        <dbReference type="SAM" id="MobiDB-lite"/>
    </source>
</evidence>
<keyword evidence="3" id="KW-1185">Reference proteome</keyword>
<accession>A0A1I4LSJ3</accession>
<feature type="region of interest" description="Disordered" evidence="1">
    <location>
        <begin position="1"/>
        <end position="46"/>
    </location>
</feature>
<dbReference type="EMBL" id="FOTQ01000002">
    <property type="protein sequence ID" value="SFL93871.1"/>
    <property type="molecule type" value="Genomic_DNA"/>
</dbReference>
<dbReference type="Proteomes" id="UP000199144">
    <property type="component" value="Unassembled WGS sequence"/>
</dbReference>
<protein>
    <submittedName>
        <fullName evidence="2">Uncharacterized protein</fullName>
    </submittedName>
</protein>
<dbReference type="OrthoDB" id="7734559at2"/>
<evidence type="ECO:0000313" key="2">
    <source>
        <dbReference type="EMBL" id="SFL93871.1"/>
    </source>
</evidence>
<gene>
    <name evidence="2" type="ORF">SAMN04488042_102210</name>
</gene>